<evidence type="ECO:0000256" key="7">
    <source>
        <dbReference type="PROSITE-ProRule" id="PRU00221"/>
    </source>
</evidence>
<comment type="subcellular location">
    <subcellularLocation>
        <location evidence="6">Nucleus</location>
        <location evidence="6">Nucleolus</location>
    </subcellularLocation>
    <subcellularLocation>
        <location evidence="6">Nucleus</location>
        <location evidence="6">Nucleoplasm</location>
    </subcellularLocation>
</comment>
<evidence type="ECO:0000256" key="8">
    <source>
        <dbReference type="SAM" id="MobiDB-lite"/>
    </source>
</evidence>
<dbReference type="SMART" id="SM01035">
    <property type="entry name" value="BOP1NT"/>
    <property type="match status" value="1"/>
</dbReference>
<feature type="region of interest" description="Disordered" evidence="8">
    <location>
        <begin position="226"/>
        <end position="251"/>
    </location>
</feature>
<dbReference type="GO" id="GO:0000463">
    <property type="term" value="P:maturation of LSU-rRNA from tricistronic rRNA transcript (SSU-rRNA, 5.8S rRNA, LSU-rRNA)"/>
    <property type="evidence" value="ECO:0007669"/>
    <property type="project" value="UniProtKB-UniRule"/>
</dbReference>
<dbReference type="GO" id="GO:0005654">
    <property type="term" value="C:nucleoplasm"/>
    <property type="evidence" value="ECO:0007669"/>
    <property type="project" value="UniProtKB-SubCell"/>
</dbReference>
<dbReference type="AlphaFoldDB" id="A0A914HQT2"/>
<evidence type="ECO:0000256" key="4">
    <source>
        <dbReference type="ARBA" id="ARBA00022737"/>
    </source>
</evidence>
<dbReference type="HAMAP" id="MF_03027">
    <property type="entry name" value="BOP1"/>
    <property type="match status" value="1"/>
</dbReference>
<evidence type="ECO:0000256" key="5">
    <source>
        <dbReference type="ARBA" id="ARBA00023242"/>
    </source>
</evidence>
<evidence type="ECO:0000256" key="1">
    <source>
        <dbReference type="ARBA" id="ARBA00022517"/>
    </source>
</evidence>
<dbReference type="PANTHER" id="PTHR17605:SF0">
    <property type="entry name" value="RIBOSOME BIOGENESIS PROTEIN BOP1"/>
    <property type="match status" value="1"/>
</dbReference>
<dbReference type="PANTHER" id="PTHR17605">
    <property type="entry name" value="RIBOSOME BIOGENESIS PROTEIN BOP1 BLOCK OF PROLIFERATION 1 PROTEIN"/>
    <property type="match status" value="1"/>
</dbReference>
<dbReference type="PROSITE" id="PS50082">
    <property type="entry name" value="WD_REPEATS_2"/>
    <property type="match status" value="1"/>
</dbReference>
<dbReference type="GO" id="GO:0043021">
    <property type="term" value="F:ribonucleoprotein complex binding"/>
    <property type="evidence" value="ECO:0007669"/>
    <property type="project" value="UniProtKB-UniRule"/>
</dbReference>
<keyword evidence="3 7" id="KW-0853">WD repeat</keyword>
<dbReference type="GO" id="GO:0000466">
    <property type="term" value="P:maturation of 5.8S rRNA from tricistronic rRNA transcript (SSU-rRNA, 5.8S rRNA, LSU-rRNA)"/>
    <property type="evidence" value="ECO:0007669"/>
    <property type="project" value="UniProtKB-UniRule"/>
</dbReference>
<dbReference type="SUPFAM" id="SSF50978">
    <property type="entry name" value="WD40 repeat-like"/>
    <property type="match status" value="1"/>
</dbReference>
<proteinExistence type="inferred from homology"/>
<keyword evidence="5 6" id="KW-0539">Nucleus</keyword>
<evidence type="ECO:0000313" key="11">
    <source>
        <dbReference type="WBParaSite" id="Gr19_v10_g2847.t1"/>
    </source>
</evidence>
<evidence type="ECO:0000313" key="10">
    <source>
        <dbReference type="Proteomes" id="UP000887572"/>
    </source>
</evidence>
<keyword evidence="10" id="KW-1185">Reference proteome</keyword>
<keyword evidence="2 6" id="KW-0698">rRNA processing</keyword>
<dbReference type="Pfam" id="PF08145">
    <property type="entry name" value="BOP1NT"/>
    <property type="match status" value="1"/>
</dbReference>
<dbReference type="InterPro" id="IPR028598">
    <property type="entry name" value="BOP1/Erb1"/>
</dbReference>
<feature type="domain" description="BOP1 N-terminal" evidence="9">
    <location>
        <begin position="58"/>
        <end position="326"/>
    </location>
</feature>
<feature type="region of interest" description="Disordered" evidence="8">
    <location>
        <begin position="648"/>
        <end position="678"/>
    </location>
</feature>
<dbReference type="WBParaSite" id="Gr19_v10_g2847.t1">
    <property type="protein sequence ID" value="Gr19_v10_g2847.t1"/>
    <property type="gene ID" value="Gr19_v10_g2847"/>
</dbReference>
<dbReference type="InterPro" id="IPR012953">
    <property type="entry name" value="BOP1_N_dom"/>
</dbReference>
<dbReference type="InterPro" id="IPR036322">
    <property type="entry name" value="WD40_repeat_dom_sf"/>
</dbReference>
<evidence type="ECO:0000256" key="2">
    <source>
        <dbReference type="ARBA" id="ARBA00022552"/>
    </source>
</evidence>
<keyword evidence="1 6" id="KW-0690">Ribosome biogenesis</keyword>
<dbReference type="Pfam" id="PF00400">
    <property type="entry name" value="WD40"/>
    <property type="match status" value="4"/>
</dbReference>
<organism evidence="10 11">
    <name type="scientific">Globodera rostochiensis</name>
    <name type="common">Golden nematode worm</name>
    <name type="synonym">Heterodera rostochiensis</name>
    <dbReference type="NCBI Taxonomy" id="31243"/>
    <lineage>
        <taxon>Eukaryota</taxon>
        <taxon>Metazoa</taxon>
        <taxon>Ecdysozoa</taxon>
        <taxon>Nematoda</taxon>
        <taxon>Chromadorea</taxon>
        <taxon>Rhabditida</taxon>
        <taxon>Tylenchina</taxon>
        <taxon>Tylenchomorpha</taxon>
        <taxon>Tylenchoidea</taxon>
        <taxon>Heteroderidae</taxon>
        <taxon>Heteroderinae</taxon>
        <taxon>Globodera</taxon>
    </lineage>
</organism>
<dbReference type="GO" id="GO:0070545">
    <property type="term" value="C:PeBoW complex"/>
    <property type="evidence" value="ECO:0007669"/>
    <property type="project" value="TreeGrafter"/>
</dbReference>
<dbReference type="Gene3D" id="2.130.10.10">
    <property type="entry name" value="YVTN repeat-like/Quinoprotein amine dehydrogenase"/>
    <property type="match status" value="1"/>
</dbReference>
<evidence type="ECO:0000259" key="9">
    <source>
        <dbReference type="SMART" id="SM01035"/>
    </source>
</evidence>
<sequence>MKRPAPKHLKSEDIRRVDAEAVKSIGAKGTKPLQIDSYDSSDEEDLRNTIGNIPVQWYSDYDHVGYSLSGDKIAKSSAKTDEIDAFLQKEEDTDYWRRVFDRQSGQQVALTDQQVEKLNAIAANRFPEIGYNPYPPFLDIFSSVREIHPISNRPPDKRSFVPSADERRIVGRMVHAIKMGWLKRREPPNDAGGDDGQRIYDLWDDDGGEQRKSGLEMARIRMHLPAPKVKPPGHAESYNPPPEYLFDDDESRKWEETEPEKRRMNFIPQKFDALRKVPFYEHFYEERIERCMDLYLAPRQRKMRLNVDPKQLLPDLPNPKDLQPFPTTLAFYLRGHSGQVRALALEPDIGEILLSGAADSTVRVWMLPSGKCLRIFEMPSPVTCVAFCPNPSRTLALVSCECDLVTVLNVESGDRLAVSDTRQFIAEIGLGVENTAGVVWKYLNDKKINGVQLKMNDKIRNVSWHKRGDYFATVGFEHTAGAVVIHQLSKGNSQKPFTKRKGVVQSVLFHPNKALFFVGTRQHIFIYDLVKCELVRQLSAGTKWLSCMQLHRGGENLFVGGLDRTFAWLDLELSSKPWKKLRNHQSAIRSLACHGRYPLVATVSDDATAIVYHARVSTDLMRDNELVPVKRLFGHKFLAKRELDKLRSSTKSEEEEEKAAEGEGRDEEGDDEHNEKAGTALSNERLAILCAVFHPTQPWLLTSGADGQIALFSY</sequence>
<reference evidence="11" key="1">
    <citation type="submission" date="2022-11" db="UniProtKB">
        <authorList>
            <consortium name="WormBaseParasite"/>
        </authorList>
    </citation>
    <scope>IDENTIFICATION</scope>
</reference>
<protein>
    <recommendedName>
        <fullName evidence="6">Ribosome biogenesis protein BOP1 homolog</fullName>
    </recommendedName>
</protein>
<dbReference type="InterPro" id="IPR015943">
    <property type="entry name" value="WD40/YVTN_repeat-like_dom_sf"/>
</dbReference>
<evidence type="ECO:0000256" key="3">
    <source>
        <dbReference type="ARBA" id="ARBA00022574"/>
    </source>
</evidence>
<dbReference type="SMART" id="SM00320">
    <property type="entry name" value="WD40"/>
    <property type="match status" value="7"/>
</dbReference>
<accession>A0A914HQT2</accession>
<dbReference type="InterPro" id="IPR001680">
    <property type="entry name" value="WD40_rpt"/>
</dbReference>
<keyword evidence="4" id="KW-0677">Repeat</keyword>
<comment type="function">
    <text evidence="6">Required for maturation of ribosomal RNAs and formation of the large ribosomal subunit.</text>
</comment>
<comment type="similarity">
    <text evidence="6">Belongs to the WD repeat BOP1/ERB1 family.</text>
</comment>
<dbReference type="Proteomes" id="UP000887572">
    <property type="component" value="Unplaced"/>
</dbReference>
<evidence type="ECO:0000256" key="6">
    <source>
        <dbReference type="HAMAP-Rule" id="MF_03027"/>
    </source>
</evidence>
<dbReference type="GO" id="GO:0030687">
    <property type="term" value="C:preribosome, large subunit precursor"/>
    <property type="evidence" value="ECO:0007669"/>
    <property type="project" value="UniProtKB-UniRule"/>
</dbReference>
<name>A0A914HQT2_GLORO</name>
<feature type="repeat" description="WD" evidence="7">
    <location>
        <begin position="333"/>
        <end position="375"/>
    </location>
</feature>
<feature type="compositionally biased region" description="Acidic residues" evidence="8">
    <location>
        <begin position="653"/>
        <end position="672"/>
    </location>
</feature>
<dbReference type="PROSITE" id="PS50294">
    <property type="entry name" value="WD_REPEATS_REGION"/>
    <property type="match status" value="1"/>
</dbReference>